<feature type="compositionally biased region" description="Low complexity" evidence="1">
    <location>
        <begin position="49"/>
        <end position="78"/>
    </location>
</feature>
<dbReference type="Proteomes" id="UP001590950">
    <property type="component" value="Unassembled WGS sequence"/>
</dbReference>
<evidence type="ECO:0008006" key="6">
    <source>
        <dbReference type="Google" id="ProtNLM"/>
    </source>
</evidence>
<feature type="compositionally biased region" description="Low complexity" evidence="1">
    <location>
        <begin position="105"/>
        <end position="125"/>
    </location>
</feature>
<feature type="compositionally biased region" description="Basic and acidic residues" evidence="1">
    <location>
        <begin position="321"/>
        <end position="331"/>
    </location>
</feature>
<feature type="transmembrane region" description="Helical" evidence="2">
    <location>
        <begin position="268"/>
        <end position="290"/>
    </location>
</feature>
<reference evidence="4 5" key="1">
    <citation type="submission" date="2024-09" db="EMBL/GenBank/DDBJ databases">
        <title>Rethinking Asexuality: The Enigmatic Case of Functional Sexual Genes in Lepraria (Stereocaulaceae).</title>
        <authorList>
            <person name="Doellman M."/>
            <person name="Sun Y."/>
            <person name="Barcenas-Pena A."/>
            <person name="Lumbsch H.T."/>
            <person name="Grewe F."/>
        </authorList>
    </citation>
    <scope>NUCLEOTIDE SEQUENCE [LARGE SCALE GENOMIC DNA]</scope>
    <source>
        <strain evidence="4 5">Mercado 3170</strain>
    </source>
</reference>
<feature type="signal peptide" evidence="3">
    <location>
        <begin position="1"/>
        <end position="17"/>
    </location>
</feature>
<proteinExistence type="predicted"/>
<keyword evidence="2" id="KW-0812">Transmembrane</keyword>
<feature type="region of interest" description="Disordered" evidence="1">
    <location>
        <begin position="306"/>
        <end position="381"/>
    </location>
</feature>
<dbReference type="InterPro" id="IPR028000">
    <property type="entry name" value="Pma1"/>
</dbReference>
<keyword evidence="3" id="KW-0732">Signal</keyword>
<dbReference type="Pfam" id="PF14610">
    <property type="entry name" value="Psg1"/>
    <property type="match status" value="1"/>
</dbReference>
<name>A0ABR4A7B5_9LECA</name>
<evidence type="ECO:0000256" key="2">
    <source>
        <dbReference type="SAM" id="Phobius"/>
    </source>
</evidence>
<comment type="caution">
    <text evidence="4">The sequence shown here is derived from an EMBL/GenBank/DDBJ whole genome shotgun (WGS) entry which is preliminary data.</text>
</comment>
<accession>A0ABR4A7B5</accession>
<feature type="compositionally biased region" description="Polar residues" evidence="1">
    <location>
        <begin position="79"/>
        <end position="104"/>
    </location>
</feature>
<organism evidence="4 5">
    <name type="scientific">Stereocaulon virgatum</name>
    <dbReference type="NCBI Taxonomy" id="373712"/>
    <lineage>
        <taxon>Eukaryota</taxon>
        <taxon>Fungi</taxon>
        <taxon>Dikarya</taxon>
        <taxon>Ascomycota</taxon>
        <taxon>Pezizomycotina</taxon>
        <taxon>Lecanoromycetes</taxon>
        <taxon>OSLEUM clade</taxon>
        <taxon>Lecanoromycetidae</taxon>
        <taxon>Lecanorales</taxon>
        <taxon>Lecanorineae</taxon>
        <taxon>Stereocaulaceae</taxon>
        <taxon>Stereocaulon</taxon>
    </lineage>
</organism>
<dbReference type="EMBL" id="JBEFKJ010000019">
    <property type="protein sequence ID" value="KAL2040801.1"/>
    <property type="molecule type" value="Genomic_DNA"/>
</dbReference>
<keyword evidence="2" id="KW-0472">Membrane</keyword>
<evidence type="ECO:0000313" key="5">
    <source>
        <dbReference type="Proteomes" id="UP001590950"/>
    </source>
</evidence>
<evidence type="ECO:0000313" key="4">
    <source>
        <dbReference type="EMBL" id="KAL2040801.1"/>
    </source>
</evidence>
<gene>
    <name evidence="4" type="ORF">N7G274_006259</name>
</gene>
<keyword evidence="5" id="KW-1185">Reference proteome</keyword>
<feature type="compositionally biased region" description="Polar residues" evidence="1">
    <location>
        <begin position="336"/>
        <end position="359"/>
    </location>
</feature>
<protein>
    <recommendedName>
        <fullName evidence="6">Mid2 domain-containing protein</fullName>
    </recommendedName>
</protein>
<feature type="compositionally biased region" description="Polar residues" evidence="1">
    <location>
        <begin position="38"/>
        <end position="48"/>
    </location>
</feature>
<keyword evidence="2" id="KW-1133">Transmembrane helix</keyword>
<feature type="region of interest" description="Disordered" evidence="1">
    <location>
        <begin position="38"/>
        <end position="131"/>
    </location>
</feature>
<feature type="chain" id="PRO_5046540156" description="Mid2 domain-containing protein" evidence="3">
    <location>
        <begin position="18"/>
        <end position="381"/>
    </location>
</feature>
<evidence type="ECO:0000256" key="1">
    <source>
        <dbReference type="SAM" id="MobiDB-lite"/>
    </source>
</evidence>
<sequence>MLYCTLFLLSYIGFASAGLLQWRQASDVPITTTPAVAGSTTAFGSSEISPATSAGTSAEATTGTSPATTAEATSEPTSMNTKLDSTDASQATTAPTSNSISSNGTEAASLTSATATPTATELTPTNDPNKCHVNTTKDVEFLGNPFCKPSPGQVVLIGKNITVQWDTSIFEDNTTDYIWLSYFKNQEESTATSNAVFNETALDTQGSAILHMNQSFLDQAHGASANMTLFLASGGKTLTGPTFMLSNATNTTSPDSPDSNKKKLGEKVGIPVGIVILGVALIGLGAFICLRRRAARGYGVGRSKGQGFAPAAVAGGRGHRRDASFHDEPTRGVELQSRNRGANGQDDNWDWGSQPSSPTAVGKGSNAFRDELGRQRNTRGY</sequence>
<evidence type="ECO:0000256" key="3">
    <source>
        <dbReference type="SAM" id="SignalP"/>
    </source>
</evidence>